<proteinExistence type="predicted"/>
<dbReference type="GO" id="GO:0016787">
    <property type="term" value="F:hydrolase activity"/>
    <property type="evidence" value="ECO:0007669"/>
    <property type="project" value="UniProtKB-KW"/>
</dbReference>
<dbReference type="Proteomes" id="UP001597277">
    <property type="component" value="Unassembled WGS sequence"/>
</dbReference>
<dbReference type="Pfam" id="PF00702">
    <property type="entry name" value="Hydrolase"/>
    <property type="match status" value="1"/>
</dbReference>
<reference evidence="2" key="1">
    <citation type="journal article" date="2019" name="Int. J. Syst. Evol. Microbiol.">
        <title>The Global Catalogue of Microorganisms (GCM) 10K type strain sequencing project: providing services to taxonomists for standard genome sequencing and annotation.</title>
        <authorList>
            <consortium name="The Broad Institute Genomics Platform"/>
            <consortium name="The Broad Institute Genome Sequencing Center for Infectious Disease"/>
            <person name="Wu L."/>
            <person name="Ma J."/>
        </authorList>
    </citation>
    <scope>NUCLEOTIDE SEQUENCE [LARGE SCALE GENOMIC DNA]</scope>
    <source>
        <strain evidence="2">JCM 17130</strain>
    </source>
</reference>
<dbReference type="SUPFAM" id="SSF56784">
    <property type="entry name" value="HAD-like"/>
    <property type="match status" value="1"/>
</dbReference>
<dbReference type="NCBIfam" id="TIGR01509">
    <property type="entry name" value="HAD-SF-IA-v3"/>
    <property type="match status" value="1"/>
</dbReference>
<accession>A0ABW4L3S0</accession>
<protein>
    <submittedName>
        <fullName evidence="1">HAD family hydrolase</fullName>
    </submittedName>
</protein>
<keyword evidence="1" id="KW-0378">Hydrolase</keyword>
<dbReference type="PANTHER" id="PTHR18901">
    <property type="entry name" value="2-DEOXYGLUCOSE-6-PHOSPHATE PHOSPHATASE 2"/>
    <property type="match status" value="1"/>
</dbReference>
<dbReference type="InterPro" id="IPR006439">
    <property type="entry name" value="HAD-SF_hydro_IA"/>
</dbReference>
<dbReference type="InterPro" id="IPR023198">
    <property type="entry name" value="PGP-like_dom2"/>
</dbReference>
<dbReference type="InterPro" id="IPR023214">
    <property type="entry name" value="HAD_sf"/>
</dbReference>
<dbReference type="EMBL" id="JBHUEE010000004">
    <property type="protein sequence ID" value="MFD1718065.1"/>
    <property type="molecule type" value="Genomic_DNA"/>
</dbReference>
<dbReference type="PANTHER" id="PTHR18901:SF38">
    <property type="entry name" value="PSEUDOURIDINE-5'-PHOSPHATASE"/>
    <property type="match status" value="1"/>
</dbReference>
<dbReference type="Gene3D" id="1.10.150.240">
    <property type="entry name" value="Putative phosphatase, domain 2"/>
    <property type="match status" value="1"/>
</dbReference>
<sequence length="270" mass="28642">MGARRPSGSPLGSRHNADVRWLEHALNTALEHHDADRPTAPAGLPDAVLWDMDGTLIESEPYWMAAEHRLAEQHGATWTHEQALQLVGQELLVSARMFQEQTGVPGTPESIVDQLQGNVLDQIRQHGAPWRAGARELLTALRDAGVPCAMVTMSYGPFARTVADAAPAGAFSAVVSGDEVARGKPDPEPYLTGAARLGVEIARCVAIEDSPPGVGSALAAGARTVVVPLMVEVQPQDGLSRLATLEQMSLDVLAEIAAGREIDTVETTSE</sequence>
<comment type="caution">
    <text evidence="1">The sequence shown here is derived from an EMBL/GenBank/DDBJ whole genome shotgun (WGS) entry which is preliminary data.</text>
</comment>
<organism evidence="1 2">
    <name type="scientific">Georgenia deserti</name>
    <dbReference type="NCBI Taxonomy" id="2093781"/>
    <lineage>
        <taxon>Bacteria</taxon>
        <taxon>Bacillati</taxon>
        <taxon>Actinomycetota</taxon>
        <taxon>Actinomycetes</taxon>
        <taxon>Micrococcales</taxon>
        <taxon>Bogoriellaceae</taxon>
        <taxon>Georgenia</taxon>
    </lineage>
</organism>
<dbReference type="RefSeq" id="WP_388005598.1">
    <property type="nucleotide sequence ID" value="NZ_JBHUEE010000004.1"/>
</dbReference>
<dbReference type="SFLD" id="SFLDS00003">
    <property type="entry name" value="Haloacid_Dehalogenase"/>
    <property type="match status" value="1"/>
</dbReference>
<dbReference type="Gene3D" id="3.40.50.1000">
    <property type="entry name" value="HAD superfamily/HAD-like"/>
    <property type="match status" value="1"/>
</dbReference>
<evidence type="ECO:0000313" key="1">
    <source>
        <dbReference type="EMBL" id="MFD1718065.1"/>
    </source>
</evidence>
<name>A0ABW4L3S0_9MICO</name>
<keyword evidence="2" id="KW-1185">Reference proteome</keyword>
<evidence type="ECO:0000313" key="2">
    <source>
        <dbReference type="Proteomes" id="UP001597277"/>
    </source>
</evidence>
<dbReference type="CDD" id="cd07505">
    <property type="entry name" value="HAD_BPGM-like"/>
    <property type="match status" value="1"/>
</dbReference>
<dbReference type="SFLD" id="SFLDG01129">
    <property type="entry name" value="C1.5:_HAD__Beta-PGM__Phosphata"/>
    <property type="match status" value="1"/>
</dbReference>
<dbReference type="InterPro" id="IPR036412">
    <property type="entry name" value="HAD-like_sf"/>
</dbReference>
<gene>
    <name evidence="1" type="ORF">ACFSE6_09475</name>
</gene>